<dbReference type="PANTHER" id="PTHR43303:SF3">
    <property type="entry name" value="BLR3436 PROTEIN"/>
    <property type="match status" value="1"/>
</dbReference>
<dbReference type="GO" id="GO:0071949">
    <property type="term" value="F:FAD binding"/>
    <property type="evidence" value="ECO:0007669"/>
    <property type="project" value="InterPro"/>
</dbReference>
<name>A0A7X3LV83_9HYPH</name>
<dbReference type="EMBL" id="WUMV01000005">
    <property type="protein sequence ID" value="MXN65650.1"/>
    <property type="molecule type" value="Genomic_DNA"/>
</dbReference>
<dbReference type="PRINTS" id="PR00420">
    <property type="entry name" value="RNGMNOXGNASE"/>
</dbReference>
<dbReference type="RefSeq" id="WP_160775911.1">
    <property type="nucleotide sequence ID" value="NZ_WUMV01000005.1"/>
</dbReference>
<dbReference type="InterPro" id="IPR002938">
    <property type="entry name" value="FAD-bd"/>
</dbReference>
<dbReference type="Proteomes" id="UP000433101">
    <property type="component" value="Unassembled WGS sequence"/>
</dbReference>
<dbReference type="NCBIfam" id="NF006101">
    <property type="entry name" value="PRK08255.1"/>
    <property type="match status" value="1"/>
</dbReference>
<dbReference type="Gene3D" id="3.30.9.20">
    <property type="match status" value="1"/>
</dbReference>
<dbReference type="GO" id="GO:0010181">
    <property type="term" value="F:FMN binding"/>
    <property type="evidence" value="ECO:0007669"/>
    <property type="project" value="InterPro"/>
</dbReference>
<dbReference type="SUPFAM" id="SSF51395">
    <property type="entry name" value="FMN-linked oxidoreductases"/>
    <property type="match status" value="1"/>
</dbReference>
<evidence type="ECO:0000313" key="3">
    <source>
        <dbReference type="EMBL" id="MXN65650.1"/>
    </source>
</evidence>
<comment type="caution">
    <text evidence="3">The sequence shown here is derived from an EMBL/GenBank/DDBJ whole genome shotgun (WGS) entry which is preliminary data.</text>
</comment>
<dbReference type="AlphaFoldDB" id="A0A7X3LV83"/>
<dbReference type="Gene3D" id="3.50.50.60">
    <property type="entry name" value="FAD/NAD(P)-binding domain"/>
    <property type="match status" value="1"/>
</dbReference>
<dbReference type="GO" id="GO:0050661">
    <property type="term" value="F:NADP binding"/>
    <property type="evidence" value="ECO:0007669"/>
    <property type="project" value="InterPro"/>
</dbReference>
<evidence type="ECO:0000259" key="2">
    <source>
        <dbReference type="Pfam" id="PF01494"/>
    </source>
</evidence>
<dbReference type="InterPro" id="IPR036188">
    <property type="entry name" value="FAD/NAD-bd_sf"/>
</dbReference>
<keyword evidence="4" id="KW-1185">Reference proteome</keyword>
<dbReference type="CDD" id="cd02932">
    <property type="entry name" value="OYE_YqiM_FMN"/>
    <property type="match status" value="1"/>
</dbReference>
<reference evidence="3 4" key="1">
    <citation type="submission" date="2019-12" db="EMBL/GenBank/DDBJ databases">
        <authorList>
            <person name="Li M."/>
        </authorList>
    </citation>
    <scope>NUCLEOTIDE SEQUENCE [LARGE SCALE GENOMIC DNA]</scope>
    <source>
        <strain evidence="3 4">GBMRC 2046</strain>
    </source>
</reference>
<dbReference type="GO" id="GO:0003959">
    <property type="term" value="F:NADPH dehydrogenase activity"/>
    <property type="evidence" value="ECO:0007669"/>
    <property type="project" value="InterPro"/>
</dbReference>
<dbReference type="Gene3D" id="3.20.20.70">
    <property type="entry name" value="Aldolase class I"/>
    <property type="match status" value="1"/>
</dbReference>
<dbReference type="InterPro" id="IPR001155">
    <property type="entry name" value="OxRdtase_FMN_N"/>
</dbReference>
<gene>
    <name evidence="3" type="ORF">GR183_12115</name>
</gene>
<dbReference type="Pfam" id="PF01494">
    <property type="entry name" value="FAD_binding_3"/>
    <property type="match status" value="1"/>
</dbReference>
<accession>A0A7X3LV83</accession>
<dbReference type="PANTHER" id="PTHR43303">
    <property type="entry name" value="NADPH DEHYDROGENASE C23G7.10C-RELATED"/>
    <property type="match status" value="1"/>
</dbReference>
<dbReference type="InterPro" id="IPR013785">
    <property type="entry name" value="Aldolase_TIM"/>
</dbReference>
<evidence type="ECO:0000313" key="4">
    <source>
        <dbReference type="Proteomes" id="UP000433101"/>
    </source>
</evidence>
<dbReference type="Pfam" id="PF00724">
    <property type="entry name" value="Oxidored_FMN"/>
    <property type="match status" value="1"/>
</dbReference>
<protein>
    <submittedName>
        <fullName evidence="3">Bifunctional salicylyl-CoA 5-hydroxylase/oxidoreductase</fullName>
    </submittedName>
</protein>
<feature type="domain" description="NADH:flavin oxidoreductase/NADH oxidase N-terminal" evidence="1">
    <location>
        <begin position="394"/>
        <end position="726"/>
    </location>
</feature>
<organism evidence="3 4">
    <name type="scientific">Stappia sediminis</name>
    <dbReference type="NCBI Taxonomy" id="2692190"/>
    <lineage>
        <taxon>Bacteria</taxon>
        <taxon>Pseudomonadati</taxon>
        <taxon>Pseudomonadota</taxon>
        <taxon>Alphaproteobacteria</taxon>
        <taxon>Hyphomicrobiales</taxon>
        <taxon>Stappiaceae</taxon>
        <taxon>Stappia</taxon>
    </lineage>
</organism>
<proteinExistence type="predicted"/>
<feature type="domain" description="FAD-binding" evidence="2">
    <location>
        <begin position="5"/>
        <end position="293"/>
    </location>
</feature>
<sequence length="779" mass="87139">MRIEVIGGGPAGLYFAILMKKQRPNARIRVIERNRPDDTFGFGVVFSDQTLDTFEEYDLPSYKAITENFAYWDDIEIHFKGSLHRIGGNGFCGCSRRTLLLLLQDRARELGIEMDFETEIKSLDELAGADLIVAADGINSFVREQNREHFQPQVDLRPNKFTWMGSTKPLDAFTFYFKETEHGIFIAHTYQYEPGRSTWVLETDPETFDKAGLGDMSEEESARFLEGVFAEELDGHPLMINRSLWRQFPMIRNKRWTMDNVVLLGDAKSTAHFSIGSGTKLAMEDAIALYESFRRKDTVEAALADFEATRREDVEKTQHAADVSLVWFEHVKRYWPMDPVTFSFGVMTRSKAITYDNLELRAPEFVKEASQVFAKSVRAQGFDVDVENPAPPAFQPFRMRGMTVENRFVVSPMCMYSAKEGMPTDFHFVHYGARAVGGAGIIFTEMTCVAPDARITHGCTGLWNDEQQAAWTRIVDFVHANSKAKICLQLGHAGRKGASKLMWEGMDQPLPEGEAWPIISASAVSYYPESQVPREMTREDMDRVKSEFIAAAKRGIDCGFDMLELHSAHGYLLASFLSPVTNKRTDEYGGSIENRLRYPLEVFKALREVWPNDKPMSVRISATDWIEGGITGDDAVKIAEAFADAGADLVDCSTGQTAPESAPVYGRMFQTPYADQIRNEGGLATMAVGAITSADQANTILAAGRADLIALGRPHLADPSFTLRAAGEYGVSGIFAPVQYEPGKAQLLRNAERDREELIELKLKAKPKTHNPAMREAAE</sequence>
<evidence type="ECO:0000259" key="1">
    <source>
        <dbReference type="Pfam" id="PF00724"/>
    </source>
</evidence>
<dbReference type="InterPro" id="IPR044152">
    <property type="entry name" value="YqjM-like"/>
</dbReference>
<dbReference type="SUPFAM" id="SSF51905">
    <property type="entry name" value="FAD/NAD(P)-binding domain"/>
    <property type="match status" value="1"/>
</dbReference>